<dbReference type="Proteomes" id="UP001175147">
    <property type="component" value="Unassembled WGS sequence"/>
</dbReference>
<keyword evidence="2" id="KW-0808">Transferase</keyword>
<organism evidence="2 3">
    <name type="scientific">Brachyspira innocens</name>
    <dbReference type="NCBI Taxonomy" id="13264"/>
    <lineage>
        <taxon>Bacteria</taxon>
        <taxon>Pseudomonadati</taxon>
        <taxon>Spirochaetota</taxon>
        <taxon>Spirochaetia</taxon>
        <taxon>Brachyspirales</taxon>
        <taxon>Brachyspiraceae</taxon>
        <taxon>Brachyspira</taxon>
    </lineage>
</organism>
<keyword evidence="2" id="KW-0489">Methyltransferase</keyword>
<dbReference type="Gene3D" id="3.40.50.150">
    <property type="entry name" value="Vaccinia Virus protein VP39"/>
    <property type="match status" value="1"/>
</dbReference>
<dbReference type="Gene3D" id="1.20.58.1390">
    <property type="match status" value="1"/>
</dbReference>
<name>A0ABT8Z068_9SPIR</name>
<proteinExistence type="predicted"/>
<accession>A0ABT8Z068</accession>
<dbReference type="GO" id="GO:0032259">
    <property type="term" value="P:methylation"/>
    <property type="evidence" value="ECO:0007669"/>
    <property type="project" value="UniProtKB-KW"/>
</dbReference>
<reference evidence="2" key="1">
    <citation type="submission" date="2023-07" db="EMBL/GenBank/DDBJ databases">
        <title>Mucosal microbiota of week-old chicken and adult hens.</title>
        <authorList>
            <person name="Volf J."/>
            <person name="Karasova D."/>
            <person name="Crhanova M."/>
            <person name="Faldynova M."/>
            <person name="Prikrylova H."/>
            <person name="Zeman M."/>
            <person name="Babak V."/>
            <person name="Rajova J."/>
            <person name="Rychlik I."/>
        </authorList>
    </citation>
    <scope>NUCLEOTIDE SEQUENCE</scope>
    <source>
        <strain evidence="2">ET902</strain>
    </source>
</reference>
<dbReference type="GO" id="GO:0008168">
    <property type="term" value="F:methyltransferase activity"/>
    <property type="evidence" value="ECO:0007669"/>
    <property type="project" value="UniProtKB-KW"/>
</dbReference>
<evidence type="ECO:0000259" key="1">
    <source>
        <dbReference type="Pfam" id="PF21212"/>
    </source>
</evidence>
<comment type="caution">
    <text evidence="2">The sequence shown here is derived from an EMBL/GenBank/DDBJ whole genome shotgun (WGS) entry which is preliminary data.</text>
</comment>
<dbReference type="InterPro" id="IPR036388">
    <property type="entry name" value="WH-like_DNA-bd_sf"/>
</dbReference>
<dbReference type="PROSITE" id="PS51683">
    <property type="entry name" value="SAM_OMT_II"/>
    <property type="match status" value="1"/>
</dbReference>
<protein>
    <submittedName>
        <fullName evidence="2">Class I SAM-dependent methyltransferase</fullName>
    </submittedName>
</protein>
<gene>
    <name evidence="2" type="ORF">Q5M86_09445</name>
</gene>
<dbReference type="EMBL" id="JAUPBM010000125">
    <property type="protein sequence ID" value="MDO7020997.1"/>
    <property type="molecule type" value="Genomic_DNA"/>
</dbReference>
<dbReference type="RefSeq" id="WP_304385765.1">
    <property type="nucleotide sequence ID" value="NZ_JAUPBL010000079.1"/>
</dbReference>
<dbReference type="InterPro" id="IPR049480">
    <property type="entry name" value="BVU_1015-like_N"/>
</dbReference>
<keyword evidence="3" id="KW-1185">Reference proteome</keyword>
<evidence type="ECO:0000313" key="3">
    <source>
        <dbReference type="Proteomes" id="UP001175147"/>
    </source>
</evidence>
<dbReference type="SUPFAM" id="SSF46785">
    <property type="entry name" value="Winged helix' DNA-binding domain"/>
    <property type="match status" value="1"/>
</dbReference>
<dbReference type="Gene3D" id="1.10.10.10">
    <property type="entry name" value="Winged helix-like DNA-binding domain superfamily/Winged helix DNA-binding domain"/>
    <property type="match status" value="1"/>
</dbReference>
<dbReference type="InterPro" id="IPR029063">
    <property type="entry name" value="SAM-dependent_MTases_sf"/>
</dbReference>
<dbReference type="InterPro" id="IPR016461">
    <property type="entry name" value="COMT-like"/>
</dbReference>
<dbReference type="InterPro" id="IPR036390">
    <property type="entry name" value="WH_DNA-bd_sf"/>
</dbReference>
<sequence>MLDDFYTDDIKAIDARFEAQKIAFAPIVFQAAKCMIDFNILNIIENSGEDGITEEDILKNTSLSPYALSVLLELSLGLCLIKIVKNSNPYKYVLGKIGFFLINDNLTRVNINFVNDICYNGMFYLKDSLINSKPEGLKVFGDYETIYKGLSSIPEKSRKSWIDFDNYYSDNCYHSSLPIIFEKKRKNIMDIGTNTAKFSISALKYDNDVKCSLIDLDGQIELAKKNIEDNHFSDRVEYFPMNILYNDSKLPDNCDVVWMSQFLDCFSIEQIKFIMRKVKSVSDKDTDIFILEPLWDKQQHLSAAFSIQATSLYFTAIANGSSKMYPYKLLKDTIEEEGFKLVNEYHRIGNTYHSLLNFKILV</sequence>
<feature type="domain" description="BVU-1015-like N-terminal dimerisation-like" evidence="1">
    <location>
        <begin position="19"/>
        <end position="83"/>
    </location>
</feature>
<dbReference type="CDD" id="cd02440">
    <property type="entry name" value="AdoMet_MTases"/>
    <property type="match status" value="1"/>
</dbReference>
<dbReference type="SUPFAM" id="SSF53335">
    <property type="entry name" value="S-adenosyl-L-methionine-dependent methyltransferases"/>
    <property type="match status" value="1"/>
</dbReference>
<evidence type="ECO:0000313" key="2">
    <source>
        <dbReference type="EMBL" id="MDO7020997.1"/>
    </source>
</evidence>
<dbReference type="Pfam" id="PF21212">
    <property type="entry name" value="Dimerisation2-like_dom"/>
    <property type="match status" value="1"/>
</dbReference>